<dbReference type="GO" id="GO:0016705">
    <property type="term" value="F:oxidoreductase activity, acting on paired donors, with incorporation or reduction of molecular oxygen"/>
    <property type="evidence" value="ECO:0007669"/>
    <property type="project" value="InterPro"/>
</dbReference>
<reference evidence="6 7" key="1">
    <citation type="journal article" date="2013" name="Genome Announc.">
        <title>Draft genome sequence of Serratia sp. strain ATCC 39006, a model bacterium for analysis of the biosynthesis and regulation of prodigiosin, a carbapenem, and gas vesicles.</title>
        <authorList>
            <person name="Fineran P.C."/>
            <person name="Iglesias Cans M.C."/>
            <person name="Ramsay J.P."/>
            <person name="Wilf N.M."/>
            <person name="Cossyleon D."/>
            <person name="McNeil M.B."/>
            <person name="Williamson N.R."/>
            <person name="Monson R.E."/>
            <person name="Becher S.A."/>
            <person name="Stanton J.A."/>
            <person name="Brugger K."/>
            <person name="Brown S.D."/>
            <person name="Salmond G.P."/>
        </authorList>
    </citation>
    <scope>NUCLEOTIDE SEQUENCE [LARGE SCALE GENOMIC DNA]</scope>
    <source>
        <strain evidence="6">ATCC 39006</strain>
        <strain evidence="7">ATCC 39006 / SC 11482</strain>
    </source>
</reference>
<dbReference type="KEGG" id="serq:CWC46_16165"/>
<accession>A0A2I5T9J1</accession>
<reference evidence="6" key="4">
    <citation type="submission" date="2017-11" db="EMBL/GenBank/DDBJ databases">
        <title>Complete genome sequence of Serratia sp. ATCC 39006.</title>
        <authorList>
            <person name="Hampton H.G."/>
            <person name="Jackson S.A."/>
            <person name="Jauregui R."/>
            <person name="Poulter G.T.M."/>
            <person name="Salmond G.P.C."/>
            <person name="Fineran P.C."/>
        </authorList>
    </citation>
    <scope>NUCLEOTIDE SEQUENCE</scope>
    <source>
        <strain evidence="6">ATCC 39006</strain>
    </source>
</reference>
<dbReference type="GO" id="GO:0020037">
    <property type="term" value="F:heme binding"/>
    <property type="evidence" value="ECO:0007669"/>
    <property type="project" value="InterPro"/>
</dbReference>
<evidence type="ECO:0000313" key="6">
    <source>
        <dbReference type="EMBL" id="AUH05535.1"/>
    </source>
</evidence>
<keyword evidence="3 4" id="KW-0479">Metal-binding</keyword>
<evidence type="ECO:0000256" key="2">
    <source>
        <dbReference type="ARBA" id="ARBA00010617"/>
    </source>
</evidence>
<dbReference type="PRINTS" id="PR00385">
    <property type="entry name" value="P450"/>
</dbReference>
<evidence type="ECO:0000256" key="4">
    <source>
        <dbReference type="RuleBase" id="RU000461"/>
    </source>
</evidence>
<comment type="similarity">
    <text evidence="2 4">Belongs to the cytochrome P450 family.</text>
</comment>
<dbReference type="SUPFAM" id="SSF48264">
    <property type="entry name" value="Cytochrome P450"/>
    <property type="match status" value="1"/>
</dbReference>
<keyword evidence="7" id="KW-1185">Reference proteome</keyword>
<dbReference type="EMBL" id="CP025084">
    <property type="protein sequence ID" value="AUH05535.1"/>
    <property type="molecule type" value="Genomic_DNA"/>
</dbReference>
<gene>
    <name evidence="5" type="ORF">CWC46_16165</name>
    <name evidence="6" type="ORF">Ser39006_016165</name>
</gene>
<dbReference type="Pfam" id="PF00067">
    <property type="entry name" value="p450"/>
    <property type="match status" value="1"/>
</dbReference>
<dbReference type="EMBL" id="CP025085">
    <property type="protein sequence ID" value="AUH01214.1"/>
    <property type="molecule type" value="Genomic_DNA"/>
</dbReference>
<protein>
    <submittedName>
        <fullName evidence="6">Cytochrome P450</fullName>
    </submittedName>
</protein>
<comment type="cofactor">
    <cofactor evidence="1 3">
        <name>heme</name>
        <dbReference type="ChEBI" id="CHEBI:30413"/>
    </cofactor>
</comment>
<dbReference type="InterPro" id="IPR017972">
    <property type="entry name" value="Cyt_P450_CS"/>
</dbReference>
<dbReference type="InterPro" id="IPR050121">
    <property type="entry name" value="Cytochrome_P450_monoxygenase"/>
</dbReference>
<keyword evidence="4" id="KW-0560">Oxidoreductase</keyword>
<dbReference type="PRINTS" id="PR00463">
    <property type="entry name" value="EP450I"/>
</dbReference>
<dbReference type="PANTHER" id="PTHR24305">
    <property type="entry name" value="CYTOCHROME P450"/>
    <property type="match status" value="1"/>
</dbReference>
<keyword evidence="3 4" id="KW-0349">Heme</keyword>
<organism evidence="6 7">
    <name type="scientific">Serratia sp. (strain ATCC 39006)</name>
    <name type="common">Prodigiosinella confusarubida</name>
    <dbReference type="NCBI Taxonomy" id="104623"/>
    <lineage>
        <taxon>Bacteria</taxon>
        <taxon>Pseudomonadati</taxon>
        <taxon>Pseudomonadota</taxon>
        <taxon>Gammaproteobacteria</taxon>
        <taxon>Enterobacterales</taxon>
        <taxon>Pectobacteriaceae</taxon>
        <taxon>Prodigiosinella</taxon>
    </lineage>
</organism>
<reference evidence="6" key="2">
    <citation type="submission" date="2013-09" db="EMBL/GenBank/DDBJ databases">
        <authorList>
            <person name="Wang G."/>
            <person name="Yang Y."/>
            <person name="Su Y."/>
        </authorList>
    </citation>
    <scope>NUCLEOTIDE SEQUENCE</scope>
    <source>
        <strain evidence="6">ATCC 39006</strain>
    </source>
</reference>
<keyword evidence="3 4" id="KW-0408">Iron</keyword>
<sequence>MCISHHNPLFHGKREADMTLPYDALPAHQVALQRLQAIGVLRIIEEAVQQHGPLVRLQFAGSEDLVILGAAEHVRFWQNHYDSFAKEISTLPSSSAVGRILLGDALTFAADGDEWRKGRRLTMPLVSPRLDTIQLALTDSAEWLVAQFQSGAVNSLRDVCGEWAVRAVMPPFMGQVFSLQESKLFAAEIHKAFFDLIQKATTSNRETLLQAPELLKIRQKMNDMVDRAIANMNNEPDTMLAALYRAMEIDQHPSQKSSLVNLVIGNLSGSIDNPATSLQWCLIHLAQHPEVQARIRQEAAGLDYRNWSIQKCPVTLAAVRECLRLTPVSSLIERTTRQRVEIEGYLLPPGVNVMFSPWLVHRNAQLWPEPLRFDIDRFLHDTVPTHHFFPFGTGKRNCVGMTLSLNQLTITLSRLALSCRWQVAASTRALDLRPQFDLNLAPRGDVALTASPLERVPVLLTP</sequence>
<evidence type="ECO:0000256" key="3">
    <source>
        <dbReference type="PIRSR" id="PIRSR602401-1"/>
    </source>
</evidence>
<evidence type="ECO:0000256" key="1">
    <source>
        <dbReference type="ARBA" id="ARBA00001971"/>
    </source>
</evidence>
<dbReference type="Proteomes" id="UP000017700">
    <property type="component" value="Chromosome"/>
</dbReference>
<dbReference type="PROSITE" id="PS00086">
    <property type="entry name" value="CYTOCHROME_P450"/>
    <property type="match status" value="1"/>
</dbReference>
<evidence type="ECO:0000313" key="8">
    <source>
        <dbReference type="Proteomes" id="UP000233778"/>
    </source>
</evidence>
<feature type="binding site" description="axial binding residue" evidence="3">
    <location>
        <position position="398"/>
    </location>
    <ligand>
        <name>heme</name>
        <dbReference type="ChEBI" id="CHEBI:30413"/>
    </ligand>
    <ligandPart>
        <name>Fe</name>
        <dbReference type="ChEBI" id="CHEBI:18248"/>
    </ligandPart>
</feature>
<evidence type="ECO:0000313" key="5">
    <source>
        <dbReference type="EMBL" id="AUH01214.1"/>
    </source>
</evidence>
<evidence type="ECO:0000313" key="7">
    <source>
        <dbReference type="Proteomes" id="UP000017700"/>
    </source>
</evidence>
<proteinExistence type="inferred from homology"/>
<keyword evidence="4" id="KW-0503">Monooxygenase</keyword>
<dbReference type="Proteomes" id="UP000233778">
    <property type="component" value="Chromosome"/>
</dbReference>
<dbReference type="InterPro" id="IPR036396">
    <property type="entry name" value="Cyt_P450_sf"/>
</dbReference>
<dbReference type="PANTHER" id="PTHR24305:SF166">
    <property type="entry name" value="CYTOCHROME P450 12A4, MITOCHONDRIAL-RELATED"/>
    <property type="match status" value="1"/>
</dbReference>
<dbReference type="STRING" id="104623.Ser39006_02250"/>
<dbReference type="GO" id="GO:0005506">
    <property type="term" value="F:iron ion binding"/>
    <property type="evidence" value="ECO:0007669"/>
    <property type="project" value="InterPro"/>
</dbReference>
<dbReference type="AlphaFoldDB" id="A0A2I5T9J1"/>
<name>A0A2I5T9J1_SERS3</name>
<dbReference type="GO" id="GO:0004497">
    <property type="term" value="F:monooxygenase activity"/>
    <property type="evidence" value="ECO:0007669"/>
    <property type="project" value="UniProtKB-KW"/>
</dbReference>
<dbReference type="KEGG" id="sera:Ser39006_016165"/>
<dbReference type="CDD" id="cd00302">
    <property type="entry name" value="cytochrome_P450"/>
    <property type="match status" value="1"/>
</dbReference>
<dbReference type="Gene3D" id="1.10.630.10">
    <property type="entry name" value="Cytochrome P450"/>
    <property type="match status" value="1"/>
</dbReference>
<dbReference type="InterPro" id="IPR002401">
    <property type="entry name" value="Cyt_P450_E_grp-I"/>
</dbReference>
<dbReference type="InterPro" id="IPR001128">
    <property type="entry name" value="Cyt_P450"/>
</dbReference>
<reference evidence="5 8" key="3">
    <citation type="submission" date="2017-11" db="EMBL/GenBank/DDBJ databases">
        <title>Complete genome sequence of Serratia sp. ATCC 39006 LacA.</title>
        <authorList>
            <person name="Hampton H.G."/>
            <person name="Jackson S.A."/>
            <person name="Jauregui R."/>
            <person name="Poulter G.T.M."/>
            <person name="Salmond G.P.C."/>
            <person name="Fineran P.C."/>
        </authorList>
    </citation>
    <scope>NUCLEOTIDE SEQUENCE [LARGE SCALE GENOMIC DNA]</scope>
    <source>
        <strain evidence="5 8">ATCC 39006</strain>
    </source>
</reference>